<sequence length="142" mass="16655">MKKKLKQILLIDDSVSDNFIHARRIRNVNVTESIITKKNGREALDYLTEELPNNQYQQPELIFLDINMPVMNGWEFLDEYDKLMDKQKALVVLAMLTTSTAESDKEKAKNYGHLSTFLEKPLKEEDLLSIIQKHFPRLMEEE</sequence>
<name>A0ABX0XEF7_9BACT</name>
<dbReference type="PANTHER" id="PTHR44520:SF2">
    <property type="entry name" value="RESPONSE REGULATOR RCP1"/>
    <property type="match status" value="1"/>
</dbReference>
<accession>A0ABX0XEF7</accession>
<dbReference type="Gene3D" id="3.40.50.2300">
    <property type="match status" value="1"/>
</dbReference>
<keyword evidence="4" id="KW-1185">Reference proteome</keyword>
<dbReference type="InterPro" id="IPR001789">
    <property type="entry name" value="Sig_transdc_resp-reg_receiver"/>
</dbReference>
<dbReference type="RefSeq" id="WP_168038237.1">
    <property type="nucleotide sequence ID" value="NZ_JAATJH010000004.1"/>
</dbReference>
<evidence type="ECO:0000313" key="4">
    <source>
        <dbReference type="Proteomes" id="UP000770785"/>
    </source>
</evidence>
<evidence type="ECO:0000259" key="2">
    <source>
        <dbReference type="PROSITE" id="PS50110"/>
    </source>
</evidence>
<comment type="caution">
    <text evidence="3">The sequence shown here is derived from an EMBL/GenBank/DDBJ whole genome shotgun (WGS) entry which is preliminary data.</text>
</comment>
<feature type="domain" description="Response regulatory" evidence="2">
    <location>
        <begin position="7"/>
        <end position="135"/>
    </location>
</feature>
<protein>
    <submittedName>
        <fullName evidence="3">CheY-like chemotaxis protein</fullName>
    </submittedName>
</protein>
<keyword evidence="1" id="KW-0597">Phosphoprotein</keyword>
<gene>
    <name evidence="3" type="ORF">GGR27_002802</name>
</gene>
<evidence type="ECO:0000256" key="1">
    <source>
        <dbReference type="PROSITE-ProRule" id="PRU00169"/>
    </source>
</evidence>
<dbReference type="Proteomes" id="UP000770785">
    <property type="component" value="Unassembled WGS sequence"/>
</dbReference>
<dbReference type="SMART" id="SM00448">
    <property type="entry name" value="REC"/>
    <property type="match status" value="1"/>
</dbReference>
<dbReference type="Pfam" id="PF00072">
    <property type="entry name" value="Response_reg"/>
    <property type="match status" value="1"/>
</dbReference>
<feature type="modified residue" description="4-aspartylphosphate" evidence="1">
    <location>
        <position position="65"/>
    </location>
</feature>
<dbReference type="InterPro" id="IPR011006">
    <property type="entry name" value="CheY-like_superfamily"/>
</dbReference>
<dbReference type="PROSITE" id="PS50110">
    <property type="entry name" value="RESPONSE_REGULATORY"/>
    <property type="match status" value="1"/>
</dbReference>
<dbReference type="EMBL" id="JAATJH010000004">
    <property type="protein sequence ID" value="NJC27289.1"/>
    <property type="molecule type" value="Genomic_DNA"/>
</dbReference>
<evidence type="ECO:0000313" key="3">
    <source>
        <dbReference type="EMBL" id="NJC27289.1"/>
    </source>
</evidence>
<proteinExistence type="predicted"/>
<dbReference type="InterPro" id="IPR052893">
    <property type="entry name" value="TCS_response_regulator"/>
</dbReference>
<dbReference type="SUPFAM" id="SSF52172">
    <property type="entry name" value="CheY-like"/>
    <property type="match status" value="1"/>
</dbReference>
<dbReference type="PANTHER" id="PTHR44520">
    <property type="entry name" value="RESPONSE REGULATOR RCP1-RELATED"/>
    <property type="match status" value="1"/>
</dbReference>
<reference evidence="3 4" key="1">
    <citation type="submission" date="2020-03" db="EMBL/GenBank/DDBJ databases">
        <title>Genomic Encyclopedia of Type Strains, Phase IV (KMG-IV): sequencing the most valuable type-strain genomes for metagenomic binning, comparative biology and taxonomic classification.</title>
        <authorList>
            <person name="Goeker M."/>
        </authorList>
    </citation>
    <scope>NUCLEOTIDE SEQUENCE [LARGE SCALE GENOMIC DNA]</scope>
    <source>
        <strain evidence="3 4">DSM 105096</strain>
    </source>
</reference>
<organism evidence="3 4">
    <name type="scientific">Neolewinella antarctica</name>
    <dbReference type="NCBI Taxonomy" id="442734"/>
    <lineage>
        <taxon>Bacteria</taxon>
        <taxon>Pseudomonadati</taxon>
        <taxon>Bacteroidota</taxon>
        <taxon>Saprospiria</taxon>
        <taxon>Saprospirales</taxon>
        <taxon>Lewinellaceae</taxon>
        <taxon>Neolewinella</taxon>
    </lineage>
</organism>